<dbReference type="Proteomes" id="UP001279553">
    <property type="component" value="Unassembled WGS sequence"/>
</dbReference>
<proteinExistence type="predicted"/>
<dbReference type="Pfam" id="PF02620">
    <property type="entry name" value="YceD"/>
    <property type="match status" value="1"/>
</dbReference>
<evidence type="ECO:0000313" key="2">
    <source>
        <dbReference type="Proteomes" id="UP001279553"/>
    </source>
</evidence>
<evidence type="ECO:0000313" key="1">
    <source>
        <dbReference type="EMBL" id="MDX5931057.1"/>
    </source>
</evidence>
<dbReference type="EMBL" id="JAWXYB010000018">
    <property type="protein sequence ID" value="MDX5931057.1"/>
    <property type="molecule type" value="Genomic_DNA"/>
</dbReference>
<gene>
    <name evidence="1" type="ORF">SIL87_09810</name>
</gene>
<sequence length="184" mass="19122">MTDPIQAPLSYKVDLARLGTAPLPVTVIADEAACAGIAAAFGLPAIAALRGDFVLSSVRNPGAADHATATLALKATVIQTCVVTLEPFEQTISERAVLLMLTESQAEALDLDQAPIDPEAPDEIVANGTMVDLGAVLTEQLALALDPYPRKPGVAAPEEYTAPRIGPFSALAALAVKRKNDEPQ</sequence>
<organism evidence="1 2">
    <name type="scientific">Acidiphilium acidophilum</name>
    <name type="common">Thiobacillus acidophilus</name>
    <dbReference type="NCBI Taxonomy" id="76588"/>
    <lineage>
        <taxon>Bacteria</taxon>
        <taxon>Pseudomonadati</taxon>
        <taxon>Pseudomonadota</taxon>
        <taxon>Alphaproteobacteria</taxon>
        <taxon>Acetobacterales</taxon>
        <taxon>Acidocellaceae</taxon>
        <taxon>Acidiphilium</taxon>
    </lineage>
</organism>
<keyword evidence="2" id="KW-1185">Reference proteome</keyword>
<reference evidence="1 2" key="1">
    <citation type="submission" date="2023-11" db="EMBL/GenBank/DDBJ databases">
        <title>MicrobeMod: A computational toolkit for identifying prokaryotic methylation and restriction-modification with nanopore sequencing.</title>
        <authorList>
            <person name="Crits-Christoph A."/>
            <person name="Kang S.C."/>
            <person name="Lee H."/>
            <person name="Ostrov N."/>
        </authorList>
    </citation>
    <scope>NUCLEOTIDE SEQUENCE [LARGE SCALE GENOMIC DNA]</scope>
    <source>
        <strain evidence="1 2">DSMZ 700</strain>
    </source>
</reference>
<name>A0AAW9DRY0_ACIAO</name>
<dbReference type="RefSeq" id="WP_319613975.1">
    <property type="nucleotide sequence ID" value="NZ_JAWXYB010000018.1"/>
</dbReference>
<accession>A0AAW9DRY0</accession>
<protein>
    <submittedName>
        <fullName evidence="1">DUF177 domain-containing protein</fullName>
    </submittedName>
</protein>
<comment type="caution">
    <text evidence="1">The sequence shown here is derived from an EMBL/GenBank/DDBJ whole genome shotgun (WGS) entry which is preliminary data.</text>
</comment>
<dbReference type="AlphaFoldDB" id="A0AAW9DRY0"/>
<dbReference type="InterPro" id="IPR003772">
    <property type="entry name" value="YceD"/>
</dbReference>